<evidence type="ECO:0000259" key="3">
    <source>
        <dbReference type="Pfam" id="PF25800"/>
    </source>
</evidence>
<feature type="domain" description="FimV N-terminal" evidence="3">
    <location>
        <begin position="26"/>
        <end position="133"/>
    </location>
</feature>
<feature type="compositionally biased region" description="Polar residues" evidence="1">
    <location>
        <begin position="154"/>
        <end position="164"/>
    </location>
</feature>
<feature type="region of interest" description="Disordered" evidence="1">
    <location>
        <begin position="553"/>
        <end position="584"/>
    </location>
</feature>
<dbReference type="AlphaFoldDB" id="A0A7T4R438"/>
<feature type="compositionally biased region" description="Low complexity" evidence="1">
    <location>
        <begin position="362"/>
        <end position="381"/>
    </location>
</feature>
<feature type="signal peptide" evidence="2">
    <location>
        <begin position="1"/>
        <end position="25"/>
    </location>
</feature>
<dbReference type="Proteomes" id="UP000596063">
    <property type="component" value="Chromosome"/>
</dbReference>
<reference evidence="4 5" key="1">
    <citation type="submission" date="2020-12" db="EMBL/GenBank/DDBJ databases">
        <authorList>
            <person name="Shan Y."/>
        </authorList>
    </citation>
    <scope>NUCLEOTIDE SEQUENCE [LARGE SCALE GENOMIC DNA]</scope>
    <source>
        <strain evidence="5">csc3.9</strain>
    </source>
</reference>
<gene>
    <name evidence="4" type="ORF">I6N98_08245</name>
</gene>
<sequence>MSKFHSPLSYAVLAAAITSASTAFSLGLGDASISSTLGQPLEARIPITQLAGLSDNQLVVKVDAVWDDVTGTAMGGVDPRQLLLETAIDSNDTGVLRLRTRQPLTEPYLSFVVTVRWPDGVISREYTLLLDLPGSGAPSSTAAFEGGNRNFSTEVTSRVEAQSPPSNPAPESALANSRAPSLSSSRSPQSGDTRAQNGRYITRRGDSLWSIAAERRSSLGGTIKQRMAKIYASNPQAFVGGDPALLKEQVALDVSAETLRSASSELPEPETEVASSARVSQPAPEPQAPRGGPDGAGENKLNAIRREISQVTEAMAEMSGKLEDLQRQLQVLSEQQGSADPDDRVDVNPPLEADGGELVPKADPAPGQPSSDSQPSSDEQAGALAVQGEQNTDTPSVGEPGENEQIAAVSQSPDTRSLPLVDVAAPASADSPTTANTDDGFSLDREETAAMPALANSTASNYAWLRWLALPVLVIVALLWWRQRRGDKDPVPAALAEQRSEGEAEWMVSAPRARPRAPASEEFGDLFSELAQENRRDLPGTTPQNVRSAIDAQHTAAQTPAVPKTQSETPELPRRSAFAPDDFADTSTAAGEESVFADLESGLSDLEFDDIDLNQQSADRPLVDDTKSVGERAAACMALEDYNGAREILEAALQHSNDVGLQLQLLDVYAVQAEAAEFEALALQMEFAGADENTLAEIQLIRDKLNGAVDNGDYNGHSA</sequence>
<evidence type="ECO:0000256" key="2">
    <source>
        <dbReference type="SAM" id="SignalP"/>
    </source>
</evidence>
<evidence type="ECO:0000313" key="5">
    <source>
        <dbReference type="Proteomes" id="UP000596063"/>
    </source>
</evidence>
<feature type="compositionally biased region" description="Low complexity" evidence="1">
    <location>
        <begin position="172"/>
        <end position="190"/>
    </location>
</feature>
<evidence type="ECO:0000256" key="1">
    <source>
        <dbReference type="SAM" id="MobiDB-lite"/>
    </source>
</evidence>
<dbReference type="Pfam" id="PF25800">
    <property type="entry name" value="FimV_N"/>
    <property type="match status" value="1"/>
</dbReference>
<dbReference type="KEGG" id="snan:I6N98_08245"/>
<organism evidence="4 5">
    <name type="scientific">Spongiibacter nanhainus</name>
    <dbReference type="NCBI Taxonomy" id="2794344"/>
    <lineage>
        <taxon>Bacteria</taxon>
        <taxon>Pseudomonadati</taxon>
        <taxon>Pseudomonadota</taxon>
        <taxon>Gammaproteobacteria</taxon>
        <taxon>Cellvibrionales</taxon>
        <taxon>Spongiibacteraceae</taxon>
        <taxon>Spongiibacter</taxon>
    </lineage>
</organism>
<protein>
    <recommendedName>
        <fullName evidence="3">FimV N-terminal domain-containing protein</fullName>
    </recommendedName>
</protein>
<dbReference type="EMBL" id="CP066167">
    <property type="protein sequence ID" value="QQD19812.1"/>
    <property type="molecule type" value="Genomic_DNA"/>
</dbReference>
<evidence type="ECO:0000313" key="4">
    <source>
        <dbReference type="EMBL" id="QQD19812.1"/>
    </source>
</evidence>
<name>A0A7T4R438_9GAMM</name>
<feature type="compositionally biased region" description="Polar residues" evidence="1">
    <location>
        <begin position="327"/>
        <end position="338"/>
    </location>
</feature>
<feature type="region of interest" description="Disordered" evidence="1">
    <location>
        <begin position="154"/>
        <end position="201"/>
    </location>
</feature>
<feature type="chain" id="PRO_5032555479" description="FimV N-terminal domain-containing protein" evidence="2">
    <location>
        <begin position="26"/>
        <end position="719"/>
    </location>
</feature>
<dbReference type="InterPro" id="IPR057840">
    <property type="entry name" value="FimV_N"/>
</dbReference>
<keyword evidence="2" id="KW-0732">Signal</keyword>
<dbReference type="RefSeq" id="WP_198571296.1">
    <property type="nucleotide sequence ID" value="NZ_CP066167.1"/>
</dbReference>
<feature type="region of interest" description="Disordered" evidence="1">
    <location>
        <begin position="260"/>
        <end position="415"/>
    </location>
</feature>
<accession>A0A7T4R438</accession>
<proteinExistence type="predicted"/>
<keyword evidence="5" id="KW-1185">Reference proteome</keyword>
<feature type="region of interest" description="Disordered" evidence="1">
    <location>
        <begin position="493"/>
        <end position="515"/>
    </location>
</feature>